<dbReference type="GO" id="GO:0016020">
    <property type="term" value="C:membrane"/>
    <property type="evidence" value="ECO:0007669"/>
    <property type="project" value="GOC"/>
</dbReference>
<proteinExistence type="inferred from homology"/>
<evidence type="ECO:0000256" key="7">
    <source>
        <dbReference type="ARBA" id="ARBA00022801"/>
    </source>
</evidence>
<dbReference type="InterPro" id="IPR020568">
    <property type="entry name" value="Ribosomal_Su5_D2-typ_SF"/>
</dbReference>
<dbReference type="AlphaFoldDB" id="A0A3B0W8V2"/>
<sequence length="320" mass="35523">MGVRVIILVDGFSLNQRTVANQIKAKGIGLHTGHESVMTLRPAPINTGIVFRRIDCSPVVVFKVSPHIVGETMLCTTIVQEQRGKKIKIATIEHLMSAIAGIGIDNLYIDITSDEVPIMDGSASHFIFLLQSAGVQIQDAPKMFVRILKSVRVENDKGGFAEFKPFDGYRLNFSIDFEHPAFQTTSEKMTLNFSSTSYFKEVSRARTFGFMKDMEMLRAKNLGLGASLKNAIGLDDEGVMNAEGLRDKDEFVRHKILDAVGDLYMLGHPIVGEFTAHKSGHTLNNQLLRSLEAQKKAFELVTYENDGKQPIRYGSSKVLL</sequence>
<dbReference type="Pfam" id="PF03331">
    <property type="entry name" value="LpxC"/>
    <property type="match status" value="1"/>
</dbReference>
<dbReference type="EC" id="3.5.1.108" evidence="3"/>
<dbReference type="HAMAP" id="MF_00388">
    <property type="entry name" value="LpxC"/>
    <property type="match status" value="1"/>
</dbReference>
<protein>
    <recommendedName>
        <fullName evidence="3">UDP-3-O-acyl-N-acetylglucosamine deacetylase</fullName>
        <ecNumber evidence="3">3.5.1.108</ecNumber>
    </recommendedName>
</protein>
<gene>
    <name evidence="11" type="ORF">MNBD_GAMMA03-145</name>
</gene>
<keyword evidence="8" id="KW-0862">Zinc</keyword>
<dbReference type="UniPathway" id="UPA00359">
    <property type="reaction ID" value="UER00478"/>
</dbReference>
<keyword evidence="6" id="KW-0479">Metal-binding</keyword>
<keyword evidence="4" id="KW-0444">Lipid biosynthesis</keyword>
<evidence type="ECO:0000313" key="11">
    <source>
        <dbReference type="EMBL" id="VAW47127.1"/>
    </source>
</evidence>
<dbReference type="InterPro" id="IPR004463">
    <property type="entry name" value="UDP-acyl_GlcNac_deAcase"/>
</dbReference>
<dbReference type="EMBL" id="UOFC01000127">
    <property type="protein sequence ID" value="VAW47127.1"/>
    <property type="molecule type" value="Genomic_DNA"/>
</dbReference>
<dbReference type="SUPFAM" id="SSF54211">
    <property type="entry name" value="Ribosomal protein S5 domain 2-like"/>
    <property type="match status" value="2"/>
</dbReference>
<keyword evidence="7 11" id="KW-0378">Hydrolase</keyword>
<dbReference type="NCBIfam" id="TIGR00325">
    <property type="entry name" value="lpxC"/>
    <property type="match status" value="1"/>
</dbReference>
<keyword evidence="9" id="KW-0443">Lipid metabolism</keyword>
<evidence type="ECO:0000256" key="1">
    <source>
        <dbReference type="ARBA" id="ARBA00001947"/>
    </source>
</evidence>
<accession>A0A3B0W8V2</accession>
<dbReference type="PANTHER" id="PTHR33694">
    <property type="entry name" value="UDP-3-O-ACYL-N-ACETYLGLUCOSAMINE DEACETYLASE 1, MITOCHONDRIAL-RELATED"/>
    <property type="match status" value="1"/>
</dbReference>
<comment type="pathway">
    <text evidence="2">Glycolipid biosynthesis; lipid IV(A) biosynthesis; lipid IV(A) from (3R)-3-hydroxytetradecanoyl-[acyl-carrier-protein] and UDP-N-acetyl-alpha-D-glucosamine: step 2/6.</text>
</comment>
<organism evidence="11">
    <name type="scientific">hydrothermal vent metagenome</name>
    <dbReference type="NCBI Taxonomy" id="652676"/>
    <lineage>
        <taxon>unclassified sequences</taxon>
        <taxon>metagenomes</taxon>
        <taxon>ecological metagenomes</taxon>
    </lineage>
</organism>
<dbReference type="Gene3D" id="3.30.230.20">
    <property type="entry name" value="lpxc deacetylase, domain 1"/>
    <property type="match status" value="1"/>
</dbReference>
<evidence type="ECO:0000256" key="8">
    <source>
        <dbReference type="ARBA" id="ARBA00022833"/>
    </source>
</evidence>
<keyword evidence="5" id="KW-0441">Lipid A biosynthesis</keyword>
<comment type="cofactor">
    <cofactor evidence="1">
        <name>Zn(2+)</name>
        <dbReference type="ChEBI" id="CHEBI:29105"/>
    </cofactor>
</comment>
<evidence type="ECO:0000256" key="4">
    <source>
        <dbReference type="ARBA" id="ARBA00022516"/>
    </source>
</evidence>
<dbReference type="InterPro" id="IPR011334">
    <property type="entry name" value="UDP-acyl_GlcNac_deAcase_C"/>
</dbReference>
<dbReference type="Gene3D" id="3.30.1700.10">
    <property type="entry name" value="lpxc deacetylase, domain 2"/>
    <property type="match status" value="1"/>
</dbReference>
<dbReference type="InterPro" id="IPR015870">
    <property type="entry name" value="UDP-acyl_N-AcGlcN_deAcase_N"/>
</dbReference>
<evidence type="ECO:0000256" key="5">
    <source>
        <dbReference type="ARBA" id="ARBA00022556"/>
    </source>
</evidence>
<dbReference type="GO" id="GO:0046872">
    <property type="term" value="F:metal ion binding"/>
    <property type="evidence" value="ECO:0007669"/>
    <property type="project" value="UniProtKB-KW"/>
</dbReference>
<evidence type="ECO:0000256" key="9">
    <source>
        <dbReference type="ARBA" id="ARBA00023098"/>
    </source>
</evidence>
<evidence type="ECO:0000256" key="2">
    <source>
        <dbReference type="ARBA" id="ARBA00005002"/>
    </source>
</evidence>
<evidence type="ECO:0000256" key="3">
    <source>
        <dbReference type="ARBA" id="ARBA00012745"/>
    </source>
</evidence>
<dbReference type="GO" id="GO:0103117">
    <property type="term" value="F:UDP-3-O-acyl-N-acetylglucosamine deacetylase activity"/>
    <property type="evidence" value="ECO:0007669"/>
    <property type="project" value="UniProtKB-EC"/>
</dbReference>
<reference evidence="11" key="1">
    <citation type="submission" date="2018-06" db="EMBL/GenBank/DDBJ databases">
        <authorList>
            <person name="Zhirakovskaya E."/>
        </authorList>
    </citation>
    <scope>NUCLEOTIDE SEQUENCE</scope>
</reference>
<name>A0A3B0W8V2_9ZZZZ</name>
<dbReference type="PANTHER" id="PTHR33694:SF1">
    <property type="entry name" value="UDP-3-O-ACYL-N-ACETYLGLUCOSAMINE DEACETYLASE 1, MITOCHONDRIAL-RELATED"/>
    <property type="match status" value="1"/>
</dbReference>
<dbReference type="GO" id="GO:0009245">
    <property type="term" value="P:lipid A biosynthetic process"/>
    <property type="evidence" value="ECO:0007669"/>
    <property type="project" value="UniProtKB-KW"/>
</dbReference>
<evidence type="ECO:0000256" key="6">
    <source>
        <dbReference type="ARBA" id="ARBA00022723"/>
    </source>
</evidence>
<evidence type="ECO:0000256" key="10">
    <source>
        <dbReference type="ARBA" id="ARBA00024535"/>
    </source>
</evidence>
<comment type="catalytic activity">
    <reaction evidence="10">
        <text>a UDP-3-O-[(3R)-3-hydroxyacyl]-N-acetyl-alpha-D-glucosamine + H2O = a UDP-3-O-[(3R)-3-hydroxyacyl]-alpha-D-glucosamine + acetate</text>
        <dbReference type="Rhea" id="RHEA:67816"/>
        <dbReference type="ChEBI" id="CHEBI:15377"/>
        <dbReference type="ChEBI" id="CHEBI:30089"/>
        <dbReference type="ChEBI" id="CHEBI:137740"/>
        <dbReference type="ChEBI" id="CHEBI:173225"/>
        <dbReference type="EC" id="3.5.1.108"/>
    </reaction>
</comment>